<accession>A0A2S6NDH2</accession>
<comment type="caution">
    <text evidence="8">Lacks conserved residue(s) required for the propagation of feature annotation.</text>
</comment>
<dbReference type="PANTHER" id="PTHR30003:SF0">
    <property type="entry name" value="GLYCOLATE PERMEASE GLCA-RELATED"/>
    <property type="match status" value="1"/>
</dbReference>
<comment type="similarity">
    <text evidence="2 8">Belongs to the lactate permease family.</text>
</comment>
<proteinExistence type="inferred from homology"/>
<keyword evidence="8" id="KW-0997">Cell inner membrane</keyword>
<keyword evidence="5 8" id="KW-0812">Transmembrane</keyword>
<dbReference type="OrthoDB" id="9761056at2"/>
<evidence type="ECO:0000256" key="8">
    <source>
        <dbReference type="RuleBase" id="RU365092"/>
    </source>
</evidence>
<evidence type="ECO:0000256" key="5">
    <source>
        <dbReference type="ARBA" id="ARBA00022692"/>
    </source>
</evidence>
<dbReference type="GO" id="GO:0005886">
    <property type="term" value="C:plasma membrane"/>
    <property type="evidence" value="ECO:0007669"/>
    <property type="project" value="UniProtKB-SubCell"/>
</dbReference>
<dbReference type="AlphaFoldDB" id="A0A2S6NDH2"/>
<comment type="subcellular location">
    <subcellularLocation>
        <location evidence="8">Cell inner membrane</location>
        <topology evidence="8">Multi-pass membrane protein</topology>
    </subcellularLocation>
    <subcellularLocation>
        <location evidence="1">Cell membrane</location>
        <topology evidence="1">Multi-pass membrane protein</topology>
    </subcellularLocation>
</comment>
<protein>
    <recommendedName>
        <fullName evidence="8">L-lactate permease</fullName>
    </recommendedName>
</protein>
<keyword evidence="7 8" id="KW-0472">Membrane</keyword>
<dbReference type="InterPro" id="IPR003804">
    <property type="entry name" value="Lactate_perm"/>
</dbReference>
<sequence>MAALQRDLDPAPFAPTNSSDGVMSKMVSPQNIATGVAVTNLRGREGTCLVRTFLHSLILALMLSAVVAAQRELFHWMAPIVGSAK</sequence>
<dbReference type="Pfam" id="PF02652">
    <property type="entry name" value="Lactate_perm"/>
    <property type="match status" value="1"/>
</dbReference>
<comment type="function">
    <text evidence="8">Uptake of L-lactate across the membrane. Can also transport D-lactate and glycolate.</text>
</comment>
<feature type="compositionally biased region" description="Polar residues" evidence="9">
    <location>
        <begin position="15"/>
        <end position="24"/>
    </location>
</feature>
<evidence type="ECO:0000256" key="7">
    <source>
        <dbReference type="ARBA" id="ARBA00023136"/>
    </source>
</evidence>
<evidence type="ECO:0000256" key="1">
    <source>
        <dbReference type="ARBA" id="ARBA00004651"/>
    </source>
</evidence>
<evidence type="ECO:0000256" key="2">
    <source>
        <dbReference type="ARBA" id="ARBA00010100"/>
    </source>
</evidence>
<evidence type="ECO:0000256" key="6">
    <source>
        <dbReference type="ARBA" id="ARBA00022989"/>
    </source>
</evidence>
<dbReference type="GO" id="GO:0015129">
    <property type="term" value="F:lactate transmembrane transporter activity"/>
    <property type="evidence" value="ECO:0007669"/>
    <property type="project" value="UniProtKB-UniRule"/>
</dbReference>
<evidence type="ECO:0000256" key="3">
    <source>
        <dbReference type="ARBA" id="ARBA00022448"/>
    </source>
</evidence>
<dbReference type="PANTHER" id="PTHR30003">
    <property type="entry name" value="L-LACTATE PERMEASE"/>
    <property type="match status" value="1"/>
</dbReference>
<keyword evidence="11" id="KW-1185">Reference proteome</keyword>
<dbReference type="Proteomes" id="UP000239089">
    <property type="component" value="Unassembled WGS sequence"/>
</dbReference>
<dbReference type="GO" id="GO:0015295">
    <property type="term" value="F:solute:proton symporter activity"/>
    <property type="evidence" value="ECO:0007669"/>
    <property type="project" value="TreeGrafter"/>
</dbReference>
<reference evidence="10 11" key="1">
    <citation type="journal article" date="2018" name="Arch. Microbiol.">
        <title>New insights into the metabolic potential of the phototrophic purple bacterium Rhodopila globiformis DSM 161(T) from its draft genome sequence and evidence for a vanadium-dependent nitrogenase.</title>
        <authorList>
            <person name="Imhoff J.F."/>
            <person name="Rahn T."/>
            <person name="Kunzel S."/>
            <person name="Neulinger S.C."/>
        </authorList>
    </citation>
    <scope>NUCLEOTIDE SEQUENCE [LARGE SCALE GENOMIC DNA]</scope>
    <source>
        <strain evidence="10 11">DSM 16996</strain>
    </source>
</reference>
<organism evidence="10 11">
    <name type="scientific">Rhodoblastus sphagnicola</name>
    <dbReference type="NCBI Taxonomy" id="333368"/>
    <lineage>
        <taxon>Bacteria</taxon>
        <taxon>Pseudomonadati</taxon>
        <taxon>Pseudomonadota</taxon>
        <taxon>Alphaproteobacteria</taxon>
        <taxon>Hyphomicrobiales</taxon>
        <taxon>Rhodoblastaceae</taxon>
        <taxon>Rhodoblastus</taxon>
    </lineage>
</organism>
<keyword evidence="4" id="KW-1003">Cell membrane</keyword>
<evidence type="ECO:0000313" key="11">
    <source>
        <dbReference type="Proteomes" id="UP000239089"/>
    </source>
</evidence>
<keyword evidence="6 8" id="KW-1133">Transmembrane helix</keyword>
<comment type="caution">
    <text evidence="10">The sequence shown here is derived from an EMBL/GenBank/DDBJ whole genome shotgun (WGS) entry which is preliminary data.</text>
</comment>
<dbReference type="EMBL" id="NHSJ01000036">
    <property type="protein sequence ID" value="PPQ32672.1"/>
    <property type="molecule type" value="Genomic_DNA"/>
</dbReference>
<evidence type="ECO:0000256" key="9">
    <source>
        <dbReference type="SAM" id="MobiDB-lite"/>
    </source>
</evidence>
<gene>
    <name evidence="10" type="ORF">CCR94_04440</name>
</gene>
<evidence type="ECO:0000256" key="4">
    <source>
        <dbReference type="ARBA" id="ARBA00022475"/>
    </source>
</evidence>
<dbReference type="RefSeq" id="WP_104506675.1">
    <property type="nucleotide sequence ID" value="NZ_JACIGC010000021.1"/>
</dbReference>
<feature type="transmembrane region" description="Helical" evidence="8">
    <location>
        <begin position="48"/>
        <end position="69"/>
    </location>
</feature>
<name>A0A2S6NDH2_9HYPH</name>
<evidence type="ECO:0000313" key="10">
    <source>
        <dbReference type="EMBL" id="PPQ32672.1"/>
    </source>
</evidence>
<feature type="region of interest" description="Disordered" evidence="9">
    <location>
        <begin position="1"/>
        <end position="24"/>
    </location>
</feature>
<keyword evidence="3 8" id="KW-0813">Transport</keyword>